<sequence>MGGQKEKCVVLDICFFFLFFALFHVFFQHKIFLNLLLSFELLSLLVYVISMCLGAMSLSLVSFHVCNLILCLSVVESVMGLALLILCSRLSSKNQVSCFSFLKF</sequence>
<dbReference type="Gene3D" id="1.10.287.3510">
    <property type="match status" value="1"/>
</dbReference>
<reference evidence="2" key="1">
    <citation type="journal article" date="2016" name="PLoS ONE">
        <title>The Complete Female- and Male-Transmitted Mitochondrial Genome of Meretrix lamarckii.</title>
        <authorList>
            <person name="Bettinazzi S."/>
            <person name="Plazzi F."/>
            <person name="Passamonti M."/>
        </authorList>
    </citation>
    <scope>NUCLEOTIDE SEQUENCE</scope>
    <source>
        <tissue evidence="2">Gonads</tissue>
    </source>
</reference>
<keyword evidence="1" id="KW-0472">Membrane</keyword>
<geneLocation type="mitochondrion" evidence="2"/>
<proteinExistence type="predicted"/>
<name>A0A0U1ZWI1_9BIVA</name>
<evidence type="ECO:0000313" key="2">
    <source>
        <dbReference type="EMBL" id="AKE36663.1"/>
    </source>
</evidence>
<feature type="transmembrane region" description="Helical" evidence="1">
    <location>
        <begin position="65"/>
        <end position="86"/>
    </location>
</feature>
<gene>
    <name evidence="2" type="primary">NAD4L</name>
</gene>
<keyword evidence="1" id="KW-0812">Transmembrane</keyword>
<organism evidence="2">
    <name type="scientific">Meretrix lamarckii</name>
    <name type="common">Korean hard clam</name>
    <dbReference type="NCBI Taxonomy" id="157363"/>
    <lineage>
        <taxon>Eukaryota</taxon>
        <taxon>Metazoa</taxon>
        <taxon>Spiralia</taxon>
        <taxon>Lophotrochozoa</taxon>
        <taxon>Mollusca</taxon>
        <taxon>Bivalvia</taxon>
        <taxon>Autobranchia</taxon>
        <taxon>Heteroconchia</taxon>
        <taxon>Euheterodonta</taxon>
        <taxon>Imparidentia</taxon>
        <taxon>Neoheterodontei</taxon>
        <taxon>Venerida</taxon>
        <taxon>Veneroidea</taxon>
        <taxon>Veneridae</taxon>
        <taxon>Meretrix</taxon>
    </lineage>
</organism>
<evidence type="ECO:0000256" key="1">
    <source>
        <dbReference type="SAM" id="Phobius"/>
    </source>
</evidence>
<dbReference type="EMBL" id="KP244451">
    <property type="protein sequence ID" value="AKE36663.1"/>
    <property type="molecule type" value="Genomic_DNA"/>
</dbReference>
<dbReference type="AlphaFoldDB" id="A0A0U1ZWI1"/>
<keyword evidence="2" id="KW-0496">Mitochondrion</keyword>
<keyword evidence="1" id="KW-1133">Transmembrane helix</keyword>
<protein>
    <submittedName>
        <fullName evidence="2">NADH dehydrogenase subunit 4L</fullName>
    </submittedName>
</protein>
<feature type="transmembrane region" description="Helical" evidence="1">
    <location>
        <begin position="9"/>
        <end position="27"/>
    </location>
</feature>
<feature type="transmembrane region" description="Helical" evidence="1">
    <location>
        <begin position="33"/>
        <end position="53"/>
    </location>
</feature>
<accession>A0A0U1ZWI1</accession>